<dbReference type="InterPro" id="IPR015330">
    <property type="entry name" value="DNA_primase/pol_bifunc_N"/>
</dbReference>
<dbReference type="Pfam" id="PF09250">
    <property type="entry name" value="Prim-Pol"/>
    <property type="match status" value="1"/>
</dbReference>
<dbReference type="SMART" id="SM00943">
    <property type="entry name" value="Prim-Pol"/>
    <property type="match status" value="1"/>
</dbReference>
<dbReference type="Gene3D" id="3.40.50.300">
    <property type="entry name" value="P-loop containing nucleotide triphosphate hydrolases"/>
    <property type="match status" value="1"/>
</dbReference>
<evidence type="ECO:0000313" key="3">
    <source>
        <dbReference type="EMBL" id="ABN99428.1"/>
    </source>
</evidence>
<dbReference type="InterPro" id="IPR027417">
    <property type="entry name" value="P-loop_NTPase"/>
</dbReference>
<dbReference type="AlphaFoldDB" id="A0A5Q5CIZ3"/>
<evidence type="ECO:0000259" key="2">
    <source>
        <dbReference type="SMART" id="SM00943"/>
    </source>
</evidence>
<dbReference type="Pfam" id="PF13481">
    <property type="entry name" value="AAA_25"/>
    <property type="match status" value="1"/>
</dbReference>
<evidence type="ECO:0000256" key="1">
    <source>
        <dbReference type="SAM" id="MobiDB-lite"/>
    </source>
</evidence>
<proteinExistence type="predicted"/>
<dbReference type="SUPFAM" id="SSF52540">
    <property type="entry name" value="P-loop containing nucleoside triphosphate hydrolases"/>
    <property type="match status" value="1"/>
</dbReference>
<dbReference type="EMBL" id="CP000580">
    <property type="protein sequence ID" value="ABN99428.1"/>
    <property type="molecule type" value="Genomic_DNA"/>
</dbReference>
<gene>
    <name evidence="3" type="ordered locus">Mjls_3651</name>
</gene>
<feature type="domain" description="DNA primase/polymerase bifunctional N-terminal" evidence="2">
    <location>
        <begin position="35"/>
        <end position="217"/>
    </location>
</feature>
<protein>
    <recommendedName>
        <fullName evidence="2">DNA primase/polymerase bifunctional N-terminal domain-containing protein</fullName>
    </recommendedName>
</protein>
<reference evidence="3" key="1">
    <citation type="submission" date="2007-02" db="EMBL/GenBank/DDBJ databases">
        <title>Complete sequence of Mycobacterium sp. JLS.</title>
        <authorList>
            <consortium name="US DOE Joint Genome Institute"/>
            <person name="Copeland A."/>
            <person name="Lucas S."/>
            <person name="Lapidus A."/>
            <person name="Barry K."/>
            <person name="Detter J.C."/>
            <person name="Glavina del Rio T."/>
            <person name="Hammon N."/>
            <person name="Israni S."/>
            <person name="Dalin E."/>
            <person name="Tice H."/>
            <person name="Pitluck S."/>
            <person name="Chain P."/>
            <person name="Malfatti S."/>
            <person name="Shin M."/>
            <person name="Vergez L."/>
            <person name="Schmutz J."/>
            <person name="Larimer F."/>
            <person name="Land M."/>
            <person name="Hauser L."/>
            <person name="Kyrpides N."/>
            <person name="Mikhailova N."/>
            <person name="Miller C.D."/>
            <person name="Anderson A.J."/>
            <person name="Sims R.C."/>
            <person name="Richardson P."/>
        </authorList>
    </citation>
    <scope>NUCLEOTIDE SEQUENCE [LARGE SCALE GENOMIC DNA]</scope>
    <source>
        <strain evidence="3">JLS</strain>
    </source>
</reference>
<sequence length="801" mass="87274">MLNAWPIFGGTDPAYSAQDDQGGDHGDHSPFGRSVNRYRLAGWLGTLPLPAGKKNPPPTGYTGHQASHPTRAQIAAWVGDPARRGANICLRLAGIDCAPENRIDAFEVVGIDVDHYAKGGKDKRGGDQLAKLEAELGPLPATWISSARVDGTSGIRYFRVPAGLTFRGQVAADIECIYRGYRFAVVWPSTNPDAGGATYWWFPPGTTPNAGGRKAWNSHTDVLPKPADLPLLPDAWIDHLTQGRMSATADPIDMDSSVDELYAWADATFNDSAGDAMCGRVEKSFHTLKAEIAEDATSHDKIVKAHWHIYRLAAEGHTGWKDAIDQIETVYRDEVTARDKRGRDELRGEIFRSRTNALRKTKGVVDQAAEIGARYTPRHCTCVVPEGLTVPKAIVLRDIGDNPVQIIELGDSTRQASRSDSILTVLGPAEWAQPVPPTEFLIAKVLCADTFGVNAGPKKSLKTHDNQAIAFAVASGIDLYRNPLFPVRRTGSVLYIVGEGGVNPVRRTMHRMARAYGLDPADIARDPDFGLIPAFGAAPIDSEAFRDELRRLLDTHQPELVLIESFYNFHPKDVEAANLFSRGQVIDGHHKFIRSECHGATSIMTDHYRSTGGKSLDLDNISMAGQAENADSWITRIHRKEPDVAAGEFTLRTGFASRQWGGTEWHIGWHLGAFDHDAGHHIGEISWDVQPADSSSAKPGNATHGGDAHTTAGRCALILDYIDAHDMETKTAVCEQLAKAHNVGAKKFLADFNRLVNDRQIDENRVTVTRPYGGVTRNKTIVGWKRSMSATPVASVGSSGA</sequence>
<accession>A0A5Q5CIZ3</accession>
<feature type="region of interest" description="Disordered" evidence="1">
    <location>
        <begin position="12"/>
        <end position="31"/>
    </location>
</feature>
<organism evidence="3">
    <name type="scientific">Mycobacterium sp. (strain JLS)</name>
    <dbReference type="NCBI Taxonomy" id="164757"/>
    <lineage>
        <taxon>Bacteria</taxon>
        <taxon>Bacillati</taxon>
        <taxon>Actinomycetota</taxon>
        <taxon>Actinomycetes</taxon>
        <taxon>Mycobacteriales</taxon>
        <taxon>Mycobacteriaceae</taxon>
        <taxon>Mycobacterium</taxon>
    </lineage>
</organism>
<dbReference type="KEGG" id="mjl:Mjls_3651"/>
<name>A0A5Q5CIZ3_MYCSJ</name>